<evidence type="ECO:0000313" key="3">
    <source>
        <dbReference type="Proteomes" id="UP000183859"/>
    </source>
</evidence>
<protein>
    <submittedName>
        <fullName evidence="2">Putative ATPase</fullName>
    </submittedName>
</protein>
<dbReference type="KEGG" id="php:PhaeoP97_02992"/>
<dbReference type="Pfam" id="PF13521">
    <property type="entry name" value="AAA_28"/>
    <property type="match status" value="1"/>
</dbReference>
<dbReference type="InterPro" id="IPR038727">
    <property type="entry name" value="NadR/Ttd14_AAA_dom"/>
</dbReference>
<dbReference type="InterPro" id="IPR027417">
    <property type="entry name" value="P-loop_NTPase"/>
</dbReference>
<keyword evidence="3" id="KW-1185">Reference proteome</keyword>
<dbReference type="AlphaFoldDB" id="A0A1L3I8E0"/>
<name>A0A1L3I8E0_9RHOB</name>
<evidence type="ECO:0000259" key="1">
    <source>
        <dbReference type="Pfam" id="PF13521"/>
    </source>
</evidence>
<dbReference type="EMBL" id="CP016364">
    <property type="protein sequence ID" value="APG48367.1"/>
    <property type="molecule type" value="Genomic_DNA"/>
</dbReference>
<sequence length="146" mass="16260">MPEPGRGIVIEESCGDGRALPWVSLEAFAHRAIEQARRDRQSARDLGGWVFFDRGLIDAAVALEWAAEVPIADTLIGADTYHAVVFLTPPWPEIYVQEAERQHGFADALEEYDRLYAAYSALGYEVIILPKTDVTARADFVLKRLG</sequence>
<dbReference type="Gene3D" id="3.40.50.300">
    <property type="entry name" value="P-loop containing nucleotide triphosphate hydrolases"/>
    <property type="match status" value="1"/>
</dbReference>
<organism evidence="2 3">
    <name type="scientific">Phaeobacter porticola</name>
    <dbReference type="NCBI Taxonomy" id="1844006"/>
    <lineage>
        <taxon>Bacteria</taxon>
        <taxon>Pseudomonadati</taxon>
        <taxon>Pseudomonadota</taxon>
        <taxon>Alphaproteobacteria</taxon>
        <taxon>Rhodobacterales</taxon>
        <taxon>Roseobacteraceae</taxon>
        <taxon>Phaeobacter</taxon>
    </lineage>
</organism>
<evidence type="ECO:0000313" key="2">
    <source>
        <dbReference type="EMBL" id="APG48367.1"/>
    </source>
</evidence>
<gene>
    <name evidence="2" type="ORF">PhaeoP97_02992</name>
</gene>
<feature type="domain" description="NadR/Ttd14 AAA" evidence="1">
    <location>
        <begin position="2"/>
        <end position="137"/>
    </location>
</feature>
<dbReference type="Proteomes" id="UP000183859">
    <property type="component" value="Chromosome"/>
</dbReference>
<reference evidence="3" key="1">
    <citation type="submission" date="2016-07" db="EMBL/GenBank/DDBJ databases">
        <title>Phaeobacter portensis sp. nov., a tropodithietic acid producing bacterium isolated from a German harbor.</title>
        <authorList>
            <person name="Freese H.M."/>
            <person name="Bunk B."/>
            <person name="Breider S."/>
            <person name="Brinkhoff T."/>
        </authorList>
    </citation>
    <scope>NUCLEOTIDE SEQUENCE [LARGE SCALE GENOMIC DNA]</scope>
    <source>
        <strain evidence="3">P97</strain>
    </source>
</reference>
<proteinExistence type="predicted"/>
<accession>A0A1L3I8E0</accession>
<dbReference type="SUPFAM" id="SSF52540">
    <property type="entry name" value="P-loop containing nucleoside triphosphate hydrolases"/>
    <property type="match status" value="1"/>
</dbReference>